<dbReference type="VEuPathDB" id="TriTrypDB:TcIL3000_10_14040"/>
<feature type="transmembrane region" description="Helical" evidence="1">
    <location>
        <begin position="144"/>
        <end position="162"/>
    </location>
</feature>
<accession>G0UZ00</accession>
<feature type="transmembrane region" description="Helical" evidence="1">
    <location>
        <begin position="86"/>
        <end position="107"/>
    </location>
</feature>
<proteinExistence type="predicted"/>
<sequence>MSDLCVCVWCLAPQRQCLGASVFLFIFYANFILKKKEKLYFNVPLFRIAALIVHRTHRFLPFRRGMWTERSHNVTHFVYSSRLSKCMLWLFNFFYFLFSSRNVFFFLHPAVMDFTPGPVCEVIPRVDGSQRCASFLSDVITRNAFTFFLYFFWFCLLFVVSLHSRRVAACRNAQAEVGCTGAGALTRAE</sequence>
<keyword evidence="1" id="KW-1133">Transmembrane helix</keyword>
<keyword evidence="1" id="KW-0812">Transmembrane</keyword>
<protein>
    <submittedName>
        <fullName evidence="2">Uncharacterized protein TCIL3000_10_14040</fullName>
    </submittedName>
</protein>
<reference evidence="2" key="1">
    <citation type="journal article" date="2012" name="Proc. Natl. Acad. Sci. U.S.A.">
        <title>Antigenic diversity is generated by distinct evolutionary mechanisms in African trypanosome species.</title>
        <authorList>
            <person name="Jackson A.P."/>
            <person name="Berry A."/>
            <person name="Aslett M."/>
            <person name="Allison H.C."/>
            <person name="Burton P."/>
            <person name="Vavrova-Anderson J."/>
            <person name="Brown R."/>
            <person name="Browne H."/>
            <person name="Corton N."/>
            <person name="Hauser H."/>
            <person name="Gamble J."/>
            <person name="Gilderthorp R."/>
            <person name="Marcello L."/>
            <person name="McQuillan J."/>
            <person name="Otto T.D."/>
            <person name="Quail M.A."/>
            <person name="Sanders M.J."/>
            <person name="van Tonder A."/>
            <person name="Ginger M.L."/>
            <person name="Field M.C."/>
            <person name="Barry J.D."/>
            <person name="Hertz-Fowler C."/>
            <person name="Berriman M."/>
        </authorList>
    </citation>
    <scope>NUCLEOTIDE SEQUENCE</scope>
    <source>
        <strain evidence="2">IL3000</strain>
    </source>
</reference>
<gene>
    <name evidence="2" type="ORF">TCIL3000_10_14040</name>
</gene>
<keyword evidence="1" id="KW-0472">Membrane</keyword>
<dbReference type="EMBL" id="HE575323">
    <property type="protein sequence ID" value="CCC94619.1"/>
    <property type="molecule type" value="Genomic_DNA"/>
</dbReference>
<evidence type="ECO:0000256" key="1">
    <source>
        <dbReference type="SAM" id="Phobius"/>
    </source>
</evidence>
<name>G0UZ00_TRYCI</name>
<evidence type="ECO:0000313" key="2">
    <source>
        <dbReference type="EMBL" id="CCC94619.1"/>
    </source>
</evidence>
<organism evidence="2">
    <name type="scientific">Trypanosoma congolense (strain IL3000)</name>
    <dbReference type="NCBI Taxonomy" id="1068625"/>
    <lineage>
        <taxon>Eukaryota</taxon>
        <taxon>Discoba</taxon>
        <taxon>Euglenozoa</taxon>
        <taxon>Kinetoplastea</taxon>
        <taxon>Metakinetoplastina</taxon>
        <taxon>Trypanosomatida</taxon>
        <taxon>Trypanosomatidae</taxon>
        <taxon>Trypanosoma</taxon>
        <taxon>Nannomonas</taxon>
    </lineage>
</organism>
<dbReference type="AlphaFoldDB" id="G0UZ00"/>